<evidence type="ECO:0000313" key="3">
    <source>
        <dbReference type="Proteomes" id="UP001219525"/>
    </source>
</evidence>
<organism evidence="2 3">
    <name type="scientific">Mycena pura</name>
    <dbReference type="NCBI Taxonomy" id="153505"/>
    <lineage>
        <taxon>Eukaryota</taxon>
        <taxon>Fungi</taxon>
        <taxon>Dikarya</taxon>
        <taxon>Basidiomycota</taxon>
        <taxon>Agaricomycotina</taxon>
        <taxon>Agaricomycetes</taxon>
        <taxon>Agaricomycetidae</taxon>
        <taxon>Agaricales</taxon>
        <taxon>Marasmiineae</taxon>
        <taxon>Mycenaceae</taxon>
        <taxon>Mycena</taxon>
    </lineage>
</organism>
<gene>
    <name evidence="2" type="ORF">GGX14DRAFT_644361</name>
</gene>
<proteinExistence type="predicted"/>
<accession>A0AAD6VC81</accession>
<comment type="caution">
    <text evidence="2">The sequence shown here is derived from an EMBL/GenBank/DDBJ whole genome shotgun (WGS) entry which is preliminary data.</text>
</comment>
<feature type="region of interest" description="Disordered" evidence="1">
    <location>
        <begin position="1"/>
        <end position="129"/>
    </location>
</feature>
<dbReference type="Proteomes" id="UP001219525">
    <property type="component" value="Unassembled WGS sequence"/>
</dbReference>
<reference evidence="2" key="1">
    <citation type="submission" date="2023-03" db="EMBL/GenBank/DDBJ databases">
        <title>Massive genome expansion in bonnet fungi (Mycena s.s.) driven by repeated elements and novel gene families across ecological guilds.</title>
        <authorList>
            <consortium name="Lawrence Berkeley National Laboratory"/>
            <person name="Harder C.B."/>
            <person name="Miyauchi S."/>
            <person name="Viragh M."/>
            <person name="Kuo A."/>
            <person name="Thoen E."/>
            <person name="Andreopoulos B."/>
            <person name="Lu D."/>
            <person name="Skrede I."/>
            <person name="Drula E."/>
            <person name="Henrissat B."/>
            <person name="Morin E."/>
            <person name="Kohler A."/>
            <person name="Barry K."/>
            <person name="LaButti K."/>
            <person name="Morin E."/>
            <person name="Salamov A."/>
            <person name="Lipzen A."/>
            <person name="Mereny Z."/>
            <person name="Hegedus B."/>
            <person name="Baldrian P."/>
            <person name="Stursova M."/>
            <person name="Weitz H."/>
            <person name="Taylor A."/>
            <person name="Grigoriev I.V."/>
            <person name="Nagy L.G."/>
            <person name="Martin F."/>
            <person name="Kauserud H."/>
        </authorList>
    </citation>
    <scope>NUCLEOTIDE SEQUENCE</scope>
    <source>
        <strain evidence="2">9144</strain>
    </source>
</reference>
<feature type="compositionally biased region" description="Low complexity" evidence="1">
    <location>
        <begin position="84"/>
        <end position="93"/>
    </location>
</feature>
<name>A0AAD6VC81_9AGAR</name>
<sequence>MHAQVASLEPFSPGTQEPPASLLTPFISSSRSPYAPPAPASPFAQQQQLDRGVARSSGGQRCGRPRGIRARQRHHHAAHGIPEALARAHAARTCTRRCTRPSSVPAPRRSTAGPRTHRPGVVGPRAQPWWGRARGGGAYTYPPPYGPGLGPGPASQYSGAARIQAWWGRAGGGGAYADTFTYMDAAAHDATDGLGGRRRRVVCGACTRV</sequence>
<keyword evidence="3" id="KW-1185">Reference proteome</keyword>
<evidence type="ECO:0000313" key="2">
    <source>
        <dbReference type="EMBL" id="KAJ7205759.1"/>
    </source>
</evidence>
<protein>
    <submittedName>
        <fullName evidence="2">Uncharacterized protein</fullName>
    </submittedName>
</protein>
<dbReference type="AlphaFoldDB" id="A0AAD6VC81"/>
<evidence type="ECO:0000256" key="1">
    <source>
        <dbReference type="SAM" id="MobiDB-lite"/>
    </source>
</evidence>
<dbReference type="EMBL" id="JARJCW010000042">
    <property type="protein sequence ID" value="KAJ7205759.1"/>
    <property type="molecule type" value="Genomic_DNA"/>
</dbReference>
<feature type="compositionally biased region" description="Basic residues" evidence="1">
    <location>
        <begin position="63"/>
        <end position="78"/>
    </location>
</feature>